<dbReference type="GeneID" id="66071693"/>
<keyword evidence="1" id="KW-0378">Hydrolase</keyword>
<name>A0A9P7RN87_9AGAR</name>
<feature type="domain" description="UFSP1/2/DUB catalytic" evidence="3">
    <location>
        <begin position="122"/>
        <end position="326"/>
    </location>
</feature>
<proteinExistence type="predicted"/>
<protein>
    <recommendedName>
        <fullName evidence="3">UFSP1/2/DUB catalytic domain-containing protein</fullName>
    </recommendedName>
</protein>
<dbReference type="Pfam" id="PF07910">
    <property type="entry name" value="Peptidase_C78"/>
    <property type="match status" value="1"/>
</dbReference>
<accession>A0A9P7RN87</accession>
<dbReference type="InterPro" id="IPR012462">
    <property type="entry name" value="UFSP1/2_DUB_cat"/>
</dbReference>
<keyword evidence="5" id="KW-1185">Reference proteome</keyword>
<dbReference type="GO" id="GO:0016787">
    <property type="term" value="F:hydrolase activity"/>
    <property type="evidence" value="ECO:0007669"/>
    <property type="project" value="UniProtKB-KW"/>
</dbReference>
<dbReference type="Proteomes" id="UP001049176">
    <property type="component" value="Chromosome 10"/>
</dbReference>
<dbReference type="Gene3D" id="3.90.70.130">
    <property type="match status" value="1"/>
</dbReference>
<feature type="region of interest" description="Disordered" evidence="2">
    <location>
        <begin position="30"/>
        <end position="65"/>
    </location>
</feature>
<evidence type="ECO:0000259" key="3">
    <source>
        <dbReference type="Pfam" id="PF07910"/>
    </source>
</evidence>
<organism evidence="4 5">
    <name type="scientific">Marasmius oreades</name>
    <name type="common">fairy-ring Marasmius</name>
    <dbReference type="NCBI Taxonomy" id="181124"/>
    <lineage>
        <taxon>Eukaryota</taxon>
        <taxon>Fungi</taxon>
        <taxon>Dikarya</taxon>
        <taxon>Basidiomycota</taxon>
        <taxon>Agaricomycotina</taxon>
        <taxon>Agaricomycetes</taxon>
        <taxon>Agaricomycetidae</taxon>
        <taxon>Agaricales</taxon>
        <taxon>Marasmiineae</taxon>
        <taxon>Marasmiaceae</taxon>
        <taxon>Marasmius</taxon>
    </lineage>
</organism>
<evidence type="ECO:0000256" key="1">
    <source>
        <dbReference type="ARBA" id="ARBA00022801"/>
    </source>
</evidence>
<dbReference type="OrthoDB" id="288987at2759"/>
<comment type="caution">
    <text evidence="4">The sequence shown here is derived from an EMBL/GenBank/DDBJ whole genome shotgun (WGS) entry which is preliminary data.</text>
</comment>
<evidence type="ECO:0000313" key="5">
    <source>
        <dbReference type="Proteomes" id="UP001049176"/>
    </source>
</evidence>
<dbReference type="AlphaFoldDB" id="A0A9P7RN87"/>
<dbReference type="EMBL" id="CM032190">
    <property type="protein sequence ID" value="KAG7086679.1"/>
    <property type="molecule type" value="Genomic_DNA"/>
</dbReference>
<reference evidence="4" key="1">
    <citation type="journal article" date="2021" name="Genome Biol. Evol.">
        <title>The assembled and annotated genome of the fairy-ring fungus Marasmius oreades.</title>
        <authorList>
            <person name="Hiltunen M."/>
            <person name="Ament-Velasquez S.L."/>
            <person name="Johannesson H."/>
        </authorList>
    </citation>
    <scope>NUCLEOTIDE SEQUENCE</scope>
    <source>
        <strain evidence="4">03SP1</strain>
    </source>
</reference>
<dbReference type="RefSeq" id="XP_043003150.1">
    <property type="nucleotide sequence ID" value="XM_043159547.1"/>
</dbReference>
<feature type="compositionally biased region" description="Polar residues" evidence="2">
    <location>
        <begin position="35"/>
        <end position="54"/>
    </location>
</feature>
<gene>
    <name evidence="4" type="ORF">E1B28_002617</name>
</gene>
<evidence type="ECO:0000256" key="2">
    <source>
        <dbReference type="SAM" id="MobiDB-lite"/>
    </source>
</evidence>
<sequence>MKCQICYTDIGSLSLSDKQAHYEHHLHDSGVDASQIATSSRVSTKPDTSQNINEDPQGFKKANKRRDKWKPPLFSNLEKKQDVFWYPAMEEPPPDNFTPGIITLLKKALLKSHAQGITVRAVLSYERTTYINNQMWDMGWGCGYRNFLMASAALMDQPFQPMYFPLLDKPISPGIRNLQQWIEQAWKDGYDQEGYQQLHRLVETHKWIGTSDLCTAFVHRGIPAELADFQAEDDGDIRPLTKWIVDYFDKYKVPPSNSLHEALSGATPVHSVDCMPLILQNAGHSRLVVGYEMGKGGVINLLVFDPSIKPNKAIRKAALHAYSTQRNRDARSSLSSLGQKRRHSGEEIVFLGASNSTARKRLKGESNPRPPGDVDLLAEGDDDIVLLGERKRSNEKKTGASTRKIQEDDFLWKEVIKLCQWQGKKVKRKNKYQILYFPMTEPLTDRQRAQRKALTSERIVHVYSIL</sequence>
<evidence type="ECO:0000313" key="4">
    <source>
        <dbReference type="EMBL" id="KAG7086679.1"/>
    </source>
</evidence>